<dbReference type="EMBL" id="BPQB01000055">
    <property type="protein sequence ID" value="GJE96066.1"/>
    <property type="molecule type" value="Genomic_DNA"/>
</dbReference>
<sequence>MVRAQARSPTLRDGRRCVISAWSRGRDECAAADGRLDPPSKMASAAAANGSCRTIRLHGKTLTAGPTAAPTASARRSSPEIAQKSSQCAGTRDSKSLAVLSALGPEDMVRTPIHLPTMLSYARTTLPMASIQQPSYFADATGRDKWEIASNNSFPELNDFALKLTNILVTRSSFVDILDLFYHLMVNVVACNVFGPRSGSLDDLPR</sequence>
<evidence type="ECO:0000313" key="2">
    <source>
        <dbReference type="EMBL" id="GJE96066.1"/>
    </source>
</evidence>
<feature type="compositionally biased region" description="Low complexity" evidence="1">
    <location>
        <begin position="63"/>
        <end position="76"/>
    </location>
</feature>
<reference evidence="2 3" key="1">
    <citation type="submission" date="2021-08" db="EMBL/GenBank/DDBJ databases">
        <title>Draft Genome Sequence of Phanerochaete sordida strain YK-624.</title>
        <authorList>
            <person name="Mori T."/>
            <person name="Dohra H."/>
            <person name="Suzuki T."/>
            <person name="Kawagishi H."/>
            <person name="Hirai H."/>
        </authorList>
    </citation>
    <scope>NUCLEOTIDE SEQUENCE [LARGE SCALE GENOMIC DNA]</scope>
    <source>
        <strain evidence="2 3">YK-624</strain>
    </source>
</reference>
<organism evidence="2 3">
    <name type="scientific">Phanerochaete sordida</name>
    <dbReference type="NCBI Taxonomy" id="48140"/>
    <lineage>
        <taxon>Eukaryota</taxon>
        <taxon>Fungi</taxon>
        <taxon>Dikarya</taxon>
        <taxon>Basidiomycota</taxon>
        <taxon>Agaricomycotina</taxon>
        <taxon>Agaricomycetes</taxon>
        <taxon>Polyporales</taxon>
        <taxon>Phanerochaetaceae</taxon>
        <taxon>Phanerochaete</taxon>
    </lineage>
</organism>
<name>A0A9P3GJE0_9APHY</name>
<dbReference type="OrthoDB" id="3945418at2759"/>
<evidence type="ECO:0000256" key="1">
    <source>
        <dbReference type="SAM" id="MobiDB-lite"/>
    </source>
</evidence>
<dbReference type="AlphaFoldDB" id="A0A9P3GJE0"/>
<keyword evidence="3" id="KW-1185">Reference proteome</keyword>
<gene>
    <name evidence="2" type="ORF">PsYK624_122590</name>
</gene>
<accession>A0A9P3GJE0</accession>
<protein>
    <submittedName>
        <fullName evidence="2">Uncharacterized protein</fullName>
    </submittedName>
</protein>
<dbReference type="Proteomes" id="UP000703269">
    <property type="component" value="Unassembled WGS sequence"/>
</dbReference>
<comment type="caution">
    <text evidence="2">The sequence shown here is derived from an EMBL/GenBank/DDBJ whole genome shotgun (WGS) entry which is preliminary data.</text>
</comment>
<evidence type="ECO:0000313" key="3">
    <source>
        <dbReference type="Proteomes" id="UP000703269"/>
    </source>
</evidence>
<proteinExistence type="predicted"/>
<feature type="region of interest" description="Disordered" evidence="1">
    <location>
        <begin position="63"/>
        <end position="88"/>
    </location>
</feature>